<feature type="region of interest" description="Disordered" evidence="2">
    <location>
        <begin position="36"/>
        <end position="72"/>
    </location>
</feature>
<dbReference type="InterPro" id="IPR012302">
    <property type="entry name" value="Malic_NAD-bd"/>
</dbReference>
<name>A0ABQ7GWI1_DUNSA</name>
<gene>
    <name evidence="5" type="ORF">DUNSADRAFT_1841</name>
</gene>
<feature type="domain" description="Malic enzyme N-terminal" evidence="4">
    <location>
        <begin position="145"/>
        <end position="325"/>
    </location>
</feature>
<proteinExistence type="inferred from homology"/>
<dbReference type="Proteomes" id="UP000815325">
    <property type="component" value="Unassembled WGS sequence"/>
</dbReference>
<dbReference type="InterPro" id="IPR036291">
    <property type="entry name" value="NAD(P)-bd_dom_sf"/>
</dbReference>
<comment type="similarity">
    <text evidence="1">Belongs to the malic enzymes family.</text>
</comment>
<organism evidence="5 6">
    <name type="scientific">Dunaliella salina</name>
    <name type="common">Green alga</name>
    <name type="synonym">Protococcus salinus</name>
    <dbReference type="NCBI Taxonomy" id="3046"/>
    <lineage>
        <taxon>Eukaryota</taxon>
        <taxon>Viridiplantae</taxon>
        <taxon>Chlorophyta</taxon>
        <taxon>core chlorophytes</taxon>
        <taxon>Chlorophyceae</taxon>
        <taxon>CS clade</taxon>
        <taxon>Chlamydomonadales</taxon>
        <taxon>Dunaliellaceae</taxon>
        <taxon>Dunaliella</taxon>
    </lineage>
</organism>
<dbReference type="InterPro" id="IPR037062">
    <property type="entry name" value="Malic_N_dom_sf"/>
</dbReference>
<dbReference type="EMBL" id="MU069559">
    <property type="protein sequence ID" value="KAF5838974.1"/>
    <property type="molecule type" value="Genomic_DNA"/>
</dbReference>
<dbReference type="InterPro" id="IPR012301">
    <property type="entry name" value="Malic_N_dom"/>
</dbReference>
<evidence type="ECO:0000313" key="5">
    <source>
        <dbReference type="EMBL" id="KAF5838974.1"/>
    </source>
</evidence>
<accession>A0ABQ7GWI1</accession>
<evidence type="ECO:0000256" key="1">
    <source>
        <dbReference type="ARBA" id="ARBA00008785"/>
    </source>
</evidence>
<dbReference type="SMART" id="SM00919">
    <property type="entry name" value="Malic_M"/>
    <property type="match status" value="1"/>
</dbReference>
<dbReference type="Gene3D" id="3.40.50.10380">
    <property type="entry name" value="Malic enzyme, N-terminal domain"/>
    <property type="match status" value="1"/>
</dbReference>
<dbReference type="NCBIfam" id="NF010052">
    <property type="entry name" value="PRK13529.1"/>
    <property type="match status" value="1"/>
</dbReference>
<evidence type="ECO:0000259" key="3">
    <source>
        <dbReference type="SMART" id="SM00919"/>
    </source>
</evidence>
<reference evidence="5" key="1">
    <citation type="submission" date="2017-08" db="EMBL/GenBank/DDBJ databases">
        <authorList>
            <person name="Polle J.E."/>
            <person name="Barry K."/>
            <person name="Cushman J."/>
            <person name="Schmutz J."/>
            <person name="Tran D."/>
            <person name="Hathwaick L.T."/>
            <person name="Yim W.C."/>
            <person name="Jenkins J."/>
            <person name="Mckie-Krisberg Z.M."/>
            <person name="Prochnik S."/>
            <person name="Lindquist E."/>
            <person name="Dockter R.B."/>
            <person name="Adam C."/>
            <person name="Molina H."/>
            <person name="Bunkerborg J."/>
            <person name="Jin E."/>
            <person name="Buchheim M."/>
            <person name="Magnuson J."/>
        </authorList>
    </citation>
    <scope>NUCLEOTIDE SEQUENCE</scope>
    <source>
        <strain evidence="5">CCAP 19/18</strain>
    </source>
</reference>
<dbReference type="PRINTS" id="PR00072">
    <property type="entry name" value="MALOXRDTASE"/>
</dbReference>
<dbReference type="Pfam" id="PF03949">
    <property type="entry name" value="Malic_M"/>
    <property type="match status" value="1"/>
</dbReference>
<dbReference type="Gene3D" id="3.40.50.720">
    <property type="entry name" value="NAD(P)-binding Rossmann-like Domain"/>
    <property type="match status" value="1"/>
</dbReference>
<evidence type="ECO:0008006" key="7">
    <source>
        <dbReference type="Google" id="ProtNLM"/>
    </source>
</evidence>
<dbReference type="InterPro" id="IPR046346">
    <property type="entry name" value="Aminoacid_DH-like_N_sf"/>
</dbReference>
<dbReference type="SMART" id="SM01274">
    <property type="entry name" value="malic"/>
    <property type="match status" value="1"/>
</dbReference>
<dbReference type="PANTHER" id="PTHR23406">
    <property type="entry name" value="MALIC ENZYME-RELATED"/>
    <property type="match status" value="1"/>
</dbReference>
<dbReference type="SUPFAM" id="SSF51735">
    <property type="entry name" value="NAD(P)-binding Rossmann-fold domains"/>
    <property type="match status" value="1"/>
</dbReference>
<dbReference type="PANTHER" id="PTHR23406:SF90">
    <property type="entry name" value="MALIC ENZYME-RELATED"/>
    <property type="match status" value="1"/>
</dbReference>
<evidence type="ECO:0000259" key="4">
    <source>
        <dbReference type="SMART" id="SM01274"/>
    </source>
</evidence>
<comment type="caution">
    <text evidence="5">The sequence shown here is derived from an EMBL/GenBank/DDBJ whole genome shotgun (WGS) entry which is preliminary data.</text>
</comment>
<dbReference type="InterPro" id="IPR001891">
    <property type="entry name" value="Malic_OxRdtase"/>
</dbReference>
<keyword evidence="6" id="KW-1185">Reference proteome</keyword>
<sequence>MGILHFAASEVNFIKQCRGLLSVLESDPKWWGALSGPKGASSRRAYAPGPIKPPKQLHADDDEDGDDGRPTTPWIRQVISGVDLMRHPKYNKGLAFSDSERDRLYLRGLLPPVTLSQEVQLERTMLNLRTKSSYLDKYTYMQSLQERNERLFFRVLVEHFEELKPVMSDATVREACRRYGLMFKSVPRALFITLEDRGRVFRILKNWPERNIQMVAFTDGEKTAGDVGVQAVGVPISKLSLYSACGGINPAECLPVVIDSGTDNEELLKSPFYVGMRHRRVRGDAYYELLDEFLTAVRQRYGNTTFLHFEDMAYDNASKLLNMYRTEFPCYNDDMSGTAATVLAGILAALPKIGGRLGDHVYMFSGESAMASCIAELLATAIAQQTNQTVLDARKRIWFVDNGGLVTRERGDTATLEPYKLPFTHSGPSAGNLLAAVKEIKPTVLVGLDHTPAGPKFKFDEQVCRAVASTTRHPLFFPLSELPEVAAEDAYKWTNGNCLMATSEFTAPPVVLAGGVQQEPGQCTSTYIFPGIVLGALVSGCTKLRDDQFVAAAEAVSRMINPEMLAHGALYPPLNNIREVAVHVAKAVAQKAYENGFATALPKPHNLYDAARAAMYNPRYRRYR</sequence>
<dbReference type="PIRSF" id="PIRSF000106">
    <property type="entry name" value="ME"/>
    <property type="match status" value="1"/>
</dbReference>
<dbReference type="SUPFAM" id="SSF53223">
    <property type="entry name" value="Aminoacid dehydrogenase-like, N-terminal domain"/>
    <property type="match status" value="1"/>
</dbReference>
<evidence type="ECO:0000313" key="6">
    <source>
        <dbReference type="Proteomes" id="UP000815325"/>
    </source>
</evidence>
<protein>
    <recommendedName>
        <fullName evidence="7">Malic enzyme</fullName>
    </recommendedName>
</protein>
<dbReference type="Pfam" id="PF00390">
    <property type="entry name" value="malic"/>
    <property type="match status" value="1"/>
</dbReference>
<evidence type="ECO:0000256" key="2">
    <source>
        <dbReference type="SAM" id="MobiDB-lite"/>
    </source>
</evidence>
<feature type="domain" description="Malic enzyme NAD-binding" evidence="3">
    <location>
        <begin position="335"/>
        <end position="593"/>
    </location>
</feature>